<proteinExistence type="inferred from homology"/>
<dbReference type="Pfam" id="PF03466">
    <property type="entry name" value="LysR_substrate"/>
    <property type="match status" value="1"/>
</dbReference>
<dbReference type="Gene3D" id="3.40.190.290">
    <property type="match status" value="1"/>
</dbReference>
<dbReference type="InterPro" id="IPR000847">
    <property type="entry name" value="LysR_HTH_N"/>
</dbReference>
<name>A0AA45KF69_9LACT</name>
<dbReference type="SUPFAM" id="SSF46785">
    <property type="entry name" value="Winged helix' DNA-binding domain"/>
    <property type="match status" value="1"/>
</dbReference>
<dbReference type="RefSeq" id="WP_205871701.1">
    <property type="nucleotide sequence ID" value="NZ_CP070872.1"/>
</dbReference>
<dbReference type="InterPro" id="IPR036390">
    <property type="entry name" value="WH_DNA-bd_sf"/>
</dbReference>
<evidence type="ECO:0000256" key="1">
    <source>
        <dbReference type="ARBA" id="ARBA00009437"/>
    </source>
</evidence>
<comment type="similarity">
    <text evidence="1">Belongs to the LysR transcriptional regulatory family.</text>
</comment>
<evidence type="ECO:0000313" key="6">
    <source>
        <dbReference type="EMBL" id="QSE76240.1"/>
    </source>
</evidence>
<keyword evidence="2" id="KW-0805">Transcription regulation</keyword>
<organism evidence="6 7">
    <name type="scientific">Lactococcus taiwanensis</name>
    <dbReference type="NCBI Taxonomy" id="1151742"/>
    <lineage>
        <taxon>Bacteria</taxon>
        <taxon>Bacillati</taxon>
        <taxon>Bacillota</taxon>
        <taxon>Bacilli</taxon>
        <taxon>Lactobacillales</taxon>
        <taxon>Streptococcaceae</taxon>
        <taxon>Lactococcus</taxon>
    </lineage>
</organism>
<dbReference type="InterPro" id="IPR050950">
    <property type="entry name" value="HTH-type_LysR_regulators"/>
</dbReference>
<evidence type="ECO:0000313" key="7">
    <source>
        <dbReference type="Proteomes" id="UP000663608"/>
    </source>
</evidence>
<dbReference type="InterPro" id="IPR005119">
    <property type="entry name" value="LysR_subst-bd"/>
</dbReference>
<dbReference type="KEGG" id="lti:JW886_07145"/>
<evidence type="ECO:0000256" key="4">
    <source>
        <dbReference type="ARBA" id="ARBA00023163"/>
    </source>
</evidence>
<keyword evidence="3" id="KW-0238">DNA-binding</keyword>
<dbReference type="GO" id="GO:0003700">
    <property type="term" value="F:DNA-binding transcription factor activity"/>
    <property type="evidence" value="ECO:0007669"/>
    <property type="project" value="InterPro"/>
</dbReference>
<gene>
    <name evidence="6" type="ORF">JW886_07145</name>
</gene>
<dbReference type="GO" id="GO:0005829">
    <property type="term" value="C:cytosol"/>
    <property type="evidence" value="ECO:0007669"/>
    <property type="project" value="TreeGrafter"/>
</dbReference>
<dbReference type="Gene3D" id="1.10.10.10">
    <property type="entry name" value="Winged helix-like DNA-binding domain superfamily/Winged helix DNA-binding domain"/>
    <property type="match status" value="1"/>
</dbReference>
<keyword evidence="4" id="KW-0804">Transcription</keyword>
<dbReference type="PANTHER" id="PTHR30419">
    <property type="entry name" value="HTH-TYPE TRANSCRIPTIONAL REGULATOR YBHD"/>
    <property type="match status" value="1"/>
</dbReference>
<feature type="domain" description="HTH lysR-type" evidence="5">
    <location>
        <begin position="1"/>
        <end position="60"/>
    </location>
</feature>
<dbReference type="SUPFAM" id="SSF53850">
    <property type="entry name" value="Periplasmic binding protein-like II"/>
    <property type="match status" value="1"/>
</dbReference>
<dbReference type="GO" id="GO:0003677">
    <property type="term" value="F:DNA binding"/>
    <property type="evidence" value="ECO:0007669"/>
    <property type="project" value="UniProtKB-KW"/>
</dbReference>
<keyword evidence="7" id="KW-1185">Reference proteome</keyword>
<dbReference type="PANTHER" id="PTHR30419:SF30">
    <property type="entry name" value="LYSR FAMILY TRANSCRIPTIONAL REGULATOR"/>
    <property type="match status" value="1"/>
</dbReference>
<dbReference type="EMBL" id="CP070872">
    <property type="protein sequence ID" value="QSE76240.1"/>
    <property type="molecule type" value="Genomic_DNA"/>
</dbReference>
<accession>A0AA45KF69</accession>
<protein>
    <submittedName>
        <fullName evidence="6">LysR family transcriptional regulator</fullName>
    </submittedName>
</protein>
<reference evidence="6 7" key="1">
    <citation type="submission" date="2021-02" db="EMBL/GenBank/DDBJ databases">
        <title>Complete genome sequence of Lactococcus lactis strain K_LL004.</title>
        <authorList>
            <person name="Kim H.B."/>
        </authorList>
    </citation>
    <scope>NUCLEOTIDE SEQUENCE [LARGE SCALE GENOMIC DNA]</scope>
    <source>
        <strain evidence="6 7">K_LL004</strain>
    </source>
</reference>
<dbReference type="Proteomes" id="UP000663608">
    <property type="component" value="Chromosome"/>
</dbReference>
<dbReference type="AlphaFoldDB" id="A0AA45KF69"/>
<sequence length="302" mass="34632">MNLHDFEYFNALGNLLSFTAVSNYFGVSQPTITYAVKRLEQYYNCDLIYKDRSHRTVVLTNEGKILKTHIENILDELALTQRAIEHSKNRQLHVGFPPIIRAKILSQLLQKKEAISFLAHFDLISGGSEELLSKLLSGHIDFSLIGSITPLSLPNLEVKRLYKREFYIFVSKENPLASRKEISFEEALEYPFILLDESFVHMEAFKNLNDKYKRKAKILLNFSDIQTIGQLVKSDVGITLMTDFLPFSDMESIVKIPLIPEDKQIFYVQYAYLKNTIIGENLQALMALLDELDEEGSLSTPL</sequence>
<evidence type="ECO:0000259" key="5">
    <source>
        <dbReference type="PROSITE" id="PS50931"/>
    </source>
</evidence>
<dbReference type="Pfam" id="PF00126">
    <property type="entry name" value="HTH_1"/>
    <property type="match status" value="1"/>
</dbReference>
<evidence type="ECO:0000256" key="3">
    <source>
        <dbReference type="ARBA" id="ARBA00023125"/>
    </source>
</evidence>
<dbReference type="PROSITE" id="PS50931">
    <property type="entry name" value="HTH_LYSR"/>
    <property type="match status" value="1"/>
</dbReference>
<evidence type="ECO:0000256" key="2">
    <source>
        <dbReference type="ARBA" id="ARBA00023015"/>
    </source>
</evidence>
<dbReference type="InterPro" id="IPR036388">
    <property type="entry name" value="WH-like_DNA-bd_sf"/>
</dbReference>